<name>A0AAD4SDY4_9MAGN</name>
<protein>
    <submittedName>
        <fullName evidence="1">Uncharacterized protein</fullName>
    </submittedName>
</protein>
<dbReference type="Proteomes" id="UP001202328">
    <property type="component" value="Unassembled WGS sequence"/>
</dbReference>
<gene>
    <name evidence="1" type="ORF">MKW98_025585</name>
</gene>
<comment type="caution">
    <text evidence="1">The sequence shown here is derived from an EMBL/GenBank/DDBJ whole genome shotgun (WGS) entry which is preliminary data.</text>
</comment>
<evidence type="ECO:0000313" key="2">
    <source>
        <dbReference type="Proteomes" id="UP001202328"/>
    </source>
</evidence>
<reference evidence="1" key="1">
    <citation type="submission" date="2022-04" db="EMBL/GenBank/DDBJ databases">
        <title>A functionally conserved STORR gene fusion in Papaver species that diverged 16.8 million years ago.</title>
        <authorList>
            <person name="Catania T."/>
        </authorList>
    </citation>
    <scope>NUCLEOTIDE SEQUENCE</scope>
    <source>
        <strain evidence="1">S-188037</strain>
    </source>
</reference>
<dbReference type="AlphaFoldDB" id="A0AAD4SDY4"/>
<keyword evidence="2" id="KW-1185">Reference proteome</keyword>
<organism evidence="1 2">
    <name type="scientific">Papaver atlanticum</name>
    <dbReference type="NCBI Taxonomy" id="357466"/>
    <lineage>
        <taxon>Eukaryota</taxon>
        <taxon>Viridiplantae</taxon>
        <taxon>Streptophyta</taxon>
        <taxon>Embryophyta</taxon>
        <taxon>Tracheophyta</taxon>
        <taxon>Spermatophyta</taxon>
        <taxon>Magnoliopsida</taxon>
        <taxon>Ranunculales</taxon>
        <taxon>Papaveraceae</taxon>
        <taxon>Papaveroideae</taxon>
        <taxon>Papaver</taxon>
    </lineage>
</organism>
<evidence type="ECO:0000313" key="1">
    <source>
        <dbReference type="EMBL" id="KAI3895794.1"/>
    </source>
</evidence>
<accession>A0AAD4SDY4</accession>
<feature type="non-terminal residue" evidence="1">
    <location>
        <position position="170"/>
    </location>
</feature>
<proteinExistence type="predicted"/>
<dbReference type="EMBL" id="JAJJMB010011896">
    <property type="protein sequence ID" value="KAI3895794.1"/>
    <property type="molecule type" value="Genomic_DNA"/>
</dbReference>
<sequence>WMAFVRDIKAQKKHRGMFHQLTYISSPKLCYVSKPCKLSTTVSCSPNIFQCCEIAGLIIHKLQSPSSPVSCSRKRLHLADAVMNLFRCAMTWLLYDSVRLRYCCGWTIELLEISFADAIEFIDDEVNVYKCDRDCRAWVSSGTGSQQPCIGTSFLAFLFLATYLLMTTGK</sequence>